<sequence length="372" mass="42057">MKIHIIALVLLMAAVVIHARYWDKLLFEDGISRCEREGDDSCKCEKYFEGIAGQNCSEGRQNCDDSKTCYMNHQWHACCLNEEAGAEADVQLQDENDGISRCEREGEDACKCEKYFEGIAGQNCSAGRHNCDDSKTCYMNHQWHACCLNEEVRAEADVQLLEENEGISRCEREGEDSCKCEKYFEGIAGQNCSEGRHNCDDSKTCYMNHQWHACCLNEEAGAEADVQLQDENDGISRCEREGEDSCKCEKYFEGIAGQNCSEGRHNCDDSKTCYMNHQWHACCLNEEVGAEADVQLLEENDGISRCEREGEDSCKCEKYFEGIAGQNCSEGRHNCKTIDDSKTCYMNHQWHACCLNEEAGAEADVQLQDEND</sequence>
<dbReference type="EMBL" id="CACRXK020001425">
    <property type="protein sequence ID" value="CAB3989054.1"/>
    <property type="molecule type" value="Genomic_DNA"/>
</dbReference>
<gene>
    <name evidence="1" type="ORF">PACLA_8A006838</name>
</gene>
<proteinExistence type="predicted"/>
<protein>
    <submittedName>
        <fullName evidence="1">Uncharacterized protein</fullName>
    </submittedName>
</protein>
<dbReference type="Proteomes" id="UP001152795">
    <property type="component" value="Unassembled WGS sequence"/>
</dbReference>
<organism evidence="1 2">
    <name type="scientific">Paramuricea clavata</name>
    <name type="common">Red gorgonian</name>
    <name type="synonym">Violescent sea-whip</name>
    <dbReference type="NCBI Taxonomy" id="317549"/>
    <lineage>
        <taxon>Eukaryota</taxon>
        <taxon>Metazoa</taxon>
        <taxon>Cnidaria</taxon>
        <taxon>Anthozoa</taxon>
        <taxon>Octocorallia</taxon>
        <taxon>Malacalcyonacea</taxon>
        <taxon>Plexauridae</taxon>
        <taxon>Paramuricea</taxon>
    </lineage>
</organism>
<feature type="non-terminal residue" evidence="1">
    <location>
        <position position="1"/>
    </location>
</feature>
<keyword evidence="2" id="KW-1185">Reference proteome</keyword>
<name>A0A7D9DLN4_PARCT</name>
<evidence type="ECO:0000313" key="2">
    <source>
        <dbReference type="Proteomes" id="UP001152795"/>
    </source>
</evidence>
<accession>A0A7D9DLN4</accession>
<comment type="caution">
    <text evidence="1">The sequence shown here is derived from an EMBL/GenBank/DDBJ whole genome shotgun (WGS) entry which is preliminary data.</text>
</comment>
<evidence type="ECO:0000313" key="1">
    <source>
        <dbReference type="EMBL" id="CAB3989054.1"/>
    </source>
</evidence>
<dbReference type="AlphaFoldDB" id="A0A7D9DLN4"/>
<dbReference type="OrthoDB" id="6007758at2759"/>
<reference evidence="1" key="1">
    <citation type="submission" date="2020-04" db="EMBL/GenBank/DDBJ databases">
        <authorList>
            <person name="Alioto T."/>
            <person name="Alioto T."/>
            <person name="Gomez Garrido J."/>
        </authorList>
    </citation>
    <scope>NUCLEOTIDE SEQUENCE</scope>
    <source>
        <strain evidence="1">A484AB</strain>
    </source>
</reference>